<evidence type="ECO:0000313" key="2">
    <source>
        <dbReference type="Proteomes" id="UP001607303"/>
    </source>
</evidence>
<organism evidence="1 2">
    <name type="scientific">Vespula maculifrons</name>
    <name type="common">Eastern yellow jacket</name>
    <name type="synonym">Wasp</name>
    <dbReference type="NCBI Taxonomy" id="7453"/>
    <lineage>
        <taxon>Eukaryota</taxon>
        <taxon>Metazoa</taxon>
        <taxon>Ecdysozoa</taxon>
        <taxon>Arthropoda</taxon>
        <taxon>Hexapoda</taxon>
        <taxon>Insecta</taxon>
        <taxon>Pterygota</taxon>
        <taxon>Neoptera</taxon>
        <taxon>Endopterygota</taxon>
        <taxon>Hymenoptera</taxon>
        <taxon>Apocrita</taxon>
        <taxon>Aculeata</taxon>
        <taxon>Vespoidea</taxon>
        <taxon>Vespidae</taxon>
        <taxon>Vespinae</taxon>
        <taxon>Vespula</taxon>
    </lineage>
</organism>
<evidence type="ECO:0000313" key="1">
    <source>
        <dbReference type="EMBL" id="KAL2750025.1"/>
    </source>
</evidence>
<proteinExistence type="predicted"/>
<reference evidence="1 2" key="1">
    <citation type="journal article" date="2024" name="Ann. Entomol. Soc. Am.">
        <title>Genomic analyses of the southern and eastern yellowjacket wasps (Hymenoptera: Vespidae) reveal evolutionary signatures of social life.</title>
        <authorList>
            <person name="Catto M.A."/>
            <person name="Caine P.B."/>
            <person name="Orr S.E."/>
            <person name="Hunt B.G."/>
            <person name="Goodisman M.A.D."/>
        </authorList>
    </citation>
    <scope>NUCLEOTIDE SEQUENCE [LARGE SCALE GENOMIC DNA]</scope>
    <source>
        <strain evidence="1">232</strain>
        <tissue evidence="1">Head and thorax</tissue>
    </source>
</reference>
<name>A0ABD2CZG8_VESMC</name>
<dbReference type="AlphaFoldDB" id="A0ABD2CZG8"/>
<sequence length="86" mass="10246">MSTNYTEKIRNYIYEHGGKENIKYENICLEAYKYTQINLQTFSDFQYILLIKVVAHEFAVHMQKGGGKIIEYNIQRRIMSYQICVP</sequence>
<accession>A0ABD2CZG8</accession>
<dbReference type="Proteomes" id="UP001607303">
    <property type="component" value="Unassembled WGS sequence"/>
</dbReference>
<gene>
    <name evidence="1" type="ORF">V1477_002096</name>
</gene>
<comment type="caution">
    <text evidence="1">The sequence shown here is derived from an EMBL/GenBank/DDBJ whole genome shotgun (WGS) entry which is preliminary data.</text>
</comment>
<dbReference type="EMBL" id="JAYRBN010000026">
    <property type="protein sequence ID" value="KAL2750025.1"/>
    <property type="molecule type" value="Genomic_DNA"/>
</dbReference>
<protein>
    <submittedName>
        <fullName evidence="1">Uncharacterized protein</fullName>
    </submittedName>
</protein>
<keyword evidence="2" id="KW-1185">Reference proteome</keyword>